<organism evidence="1 2">
    <name type="scientific">Paraphoma chrysanthemicola</name>
    <dbReference type="NCBI Taxonomy" id="798071"/>
    <lineage>
        <taxon>Eukaryota</taxon>
        <taxon>Fungi</taxon>
        <taxon>Dikarya</taxon>
        <taxon>Ascomycota</taxon>
        <taxon>Pezizomycotina</taxon>
        <taxon>Dothideomycetes</taxon>
        <taxon>Pleosporomycetidae</taxon>
        <taxon>Pleosporales</taxon>
        <taxon>Pleosporineae</taxon>
        <taxon>Phaeosphaeriaceae</taxon>
        <taxon>Paraphoma</taxon>
    </lineage>
</organism>
<dbReference type="EMBL" id="JAGMVJ010000014">
    <property type="protein sequence ID" value="KAH7082336.1"/>
    <property type="molecule type" value="Genomic_DNA"/>
</dbReference>
<proteinExistence type="predicted"/>
<gene>
    <name evidence="1" type="ORF">FB567DRAFT_104510</name>
</gene>
<dbReference type="OrthoDB" id="3983163at2759"/>
<comment type="caution">
    <text evidence="1">The sequence shown here is derived from an EMBL/GenBank/DDBJ whole genome shotgun (WGS) entry which is preliminary data.</text>
</comment>
<name>A0A8K0R063_9PLEO</name>
<dbReference type="Pfam" id="PF11093">
    <property type="entry name" value="Mitochondr_Som1"/>
    <property type="match status" value="1"/>
</dbReference>
<dbReference type="InterPro" id="IPR024645">
    <property type="entry name" value="Mitochondr_Som1"/>
</dbReference>
<dbReference type="Proteomes" id="UP000813461">
    <property type="component" value="Unassembled WGS sequence"/>
</dbReference>
<keyword evidence="2" id="KW-1185">Reference proteome</keyword>
<dbReference type="GO" id="GO:0042720">
    <property type="term" value="C:mitochondrial inner membrane peptidase complex"/>
    <property type="evidence" value="ECO:0007669"/>
    <property type="project" value="InterPro"/>
</dbReference>
<protein>
    <submittedName>
        <fullName evidence="1">Mitochondrial export protein Som1</fullName>
    </submittedName>
</protein>
<sequence length="97" mass="10897">MSPPVATHHLSELESQVNVLPNGKARKPPVKLLDCPLKELVQYKCNVVVPEKKGEQPTVVCEPVVRLLRMCEGGPNVETTAWERWKAREEVKANSVR</sequence>
<dbReference type="AlphaFoldDB" id="A0A8K0R063"/>
<evidence type="ECO:0000313" key="2">
    <source>
        <dbReference type="Proteomes" id="UP000813461"/>
    </source>
</evidence>
<evidence type="ECO:0000313" key="1">
    <source>
        <dbReference type="EMBL" id="KAH7082336.1"/>
    </source>
</evidence>
<accession>A0A8K0R063</accession>
<reference evidence="1" key="1">
    <citation type="journal article" date="2021" name="Nat. Commun.">
        <title>Genetic determinants of endophytism in the Arabidopsis root mycobiome.</title>
        <authorList>
            <person name="Mesny F."/>
            <person name="Miyauchi S."/>
            <person name="Thiergart T."/>
            <person name="Pickel B."/>
            <person name="Atanasova L."/>
            <person name="Karlsson M."/>
            <person name="Huettel B."/>
            <person name="Barry K.W."/>
            <person name="Haridas S."/>
            <person name="Chen C."/>
            <person name="Bauer D."/>
            <person name="Andreopoulos W."/>
            <person name="Pangilinan J."/>
            <person name="LaButti K."/>
            <person name="Riley R."/>
            <person name="Lipzen A."/>
            <person name="Clum A."/>
            <person name="Drula E."/>
            <person name="Henrissat B."/>
            <person name="Kohler A."/>
            <person name="Grigoriev I.V."/>
            <person name="Martin F.M."/>
            <person name="Hacquard S."/>
        </authorList>
    </citation>
    <scope>NUCLEOTIDE SEQUENCE</scope>
    <source>
        <strain evidence="1">MPI-SDFR-AT-0120</strain>
    </source>
</reference>